<dbReference type="AlphaFoldDB" id="A0A673YDU9"/>
<dbReference type="Ensembl" id="ENSSTUT00000034169.1">
    <property type="protein sequence ID" value="ENSSTUP00000032708.1"/>
    <property type="gene ID" value="ENSSTUG00000014029.1"/>
</dbReference>
<reference evidence="3" key="1">
    <citation type="submission" date="2025-08" db="UniProtKB">
        <authorList>
            <consortium name="Ensembl"/>
        </authorList>
    </citation>
    <scope>IDENTIFICATION</scope>
</reference>
<keyword evidence="1" id="KW-0732">Signal</keyword>
<evidence type="ECO:0000259" key="2">
    <source>
        <dbReference type="PROSITE" id="PS50835"/>
    </source>
</evidence>
<name>A0A673YDU9_SALTR</name>
<keyword evidence="4" id="KW-1185">Reference proteome</keyword>
<evidence type="ECO:0000313" key="3">
    <source>
        <dbReference type="Ensembl" id="ENSSTUP00000032708.1"/>
    </source>
</evidence>
<organism evidence="3 4">
    <name type="scientific">Salmo trutta</name>
    <name type="common">Brown trout</name>
    <dbReference type="NCBI Taxonomy" id="8032"/>
    <lineage>
        <taxon>Eukaryota</taxon>
        <taxon>Metazoa</taxon>
        <taxon>Chordata</taxon>
        <taxon>Craniata</taxon>
        <taxon>Vertebrata</taxon>
        <taxon>Euteleostomi</taxon>
        <taxon>Actinopterygii</taxon>
        <taxon>Neopterygii</taxon>
        <taxon>Teleostei</taxon>
        <taxon>Protacanthopterygii</taxon>
        <taxon>Salmoniformes</taxon>
        <taxon>Salmonidae</taxon>
        <taxon>Salmoninae</taxon>
        <taxon>Salmo</taxon>
    </lineage>
</organism>
<dbReference type="Proteomes" id="UP000472277">
    <property type="component" value="Chromosome 4"/>
</dbReference>
<gene>
    <name evidence="3" type="primary">LOC115191978</name>
</gene>
<dbReference type="GeneTree" id="ENSGT00980000198730"/>
<dbReference type="Pfam" id="PF13895">
    <property type="entry name" value="Ig_2"/>
    <property type="match status" value="1"/>
</dbReference>
<evidence type="ECO:0000256" key="1">
    <source>
        <dbReference type="SAM" id="SignalP"/>
    </source>
</evidence>
<dbReference type="InterPro" id="IPR036179">
    <property type="entry name" value="Ig-like_dom_sf"/>
</dbReference>
<dbReference type="CDD" id="cd00096">
    <property type="entry name" value="Ig"/>
    <property type="match status" value="1"/>
</dbReference>
<dbReference type="InterPro" id="IPR007110">
    <property type="entry name" value="Ig-like_dom"/>
</dbReference>
<feature type="domain" description="Ig-like" evidence="2">
    <location>
        <begin position="136"/>
        <end position="205"/>
    </location>
</feature>
<dbReference type="PROSITE" id="PS50835">
    <property type="entry name" value="IG_LIKE"/>
    <property type="match status" value="1"/>
</dbReference>
<dbReference type="InterPro" id="IPR013783">
    <property type="entry name" value="Ig-like_fold"/>
</dbReference>
<dbReference type="PANTHER" id="PTHR21063">
    <property type="entry name" value="LFA-3"/>
    <property type="match status" value="1"/>
</dbReference>
<protein>
    <submittedName>
        <fullName evidence="3">Hepatocyte cell adhesion molecule-like</fullName>
    </submittedName>
</protein>
<reference evidence="3" key="2">
    <citation type="submission" date="2025-09" db="UniProtKB">
        <authorList>
            <consortium name="Ensembl"/>
        </authorList>
    </citation>
    <scope>IDENTIFICATION</scope>
</reference>
<dbReference type="Gene3D" id="2.60.40.10">
    <property type="entry name" value="Immunoglobulins"/>
    <property type="match status" value="2"/>
</dbReference>
<feature type="signal peptide" evidence="1">
    <location>
        <begin position="1"/>
        <end position="27"/>
    </location>
</feature>
<proteinExistence type="predicted"/>
<evidence type="ECO:0000313" key="4">
    <source>
        <dbReference type="Proteomes" id="UP000472277"/>
    </source>
</evidence>
<dbReference type="SUPFAM" id="SSF48726">
    <property type="entry name" value="Immunoglobulin"/>
    <property type="match status" value="2"/>
</dbReference>
<dbReference type="PANTHER" id="PTHR21063:SF4">
    <property type="entry name" value="CD48 ANTIGEN-RELATED"/>
    <property type="match status" value="1"/>
</dbReference>
<sequence length="248" mass="27846">MKSIKVEWALLWCHVSVLCSAQHSALSETRQVKGIVGTDLSFPESVLKSGSLLYGDLGNIAQVYPVKQSNTNLVKRFKYRLHWNNVTGFFTLLDLQIDDSGVYTVENTDEDEEKTTQTFQLTVYYVLSKPQVTVHDNISCTVVCSVENGREVTLSWYKGGEILNQTSSPDLNITLSLPLKVDEQNRDSYRCEAANPVSKESADVPNSCIESDPSKVTGKNMYSINVTLQISRQYQLLYETISMVELIL</sequence>
<accession>A0A673YDU9</accession>
<feature type="chain" id="PRO_5025524844" evidence="1">
    <location>
        <begin position="28"/>
        <end position="248"/>
    </location>
</feature>